<evidence type="ECO:0000256" key="2">
    <source>
        <dbReference type="SAM" id="SignalP"/>
    </source>
</evidence>
<name>A0A8J2GZK7_COTCN</name>
<evidence type="ECO:0000259" key="3">
    <source>
        <dbReference type="SMART" id="SM00703"/>
    </source>
</evidence>
<keyword evidence="1" id="KW-0812">Transmembrane</keyword>
<keyword evidence="1" id="KW-0472">Membrane</keyword>
<dbReference type="Proteomes" id="UP000786811">
    <property type="component" value="Unassembled WGS sequence"/>
</dbReference>
<evidence type="ECO:0000313" key="5">
    <source>
        <dbReference type="Proteomes" id="UP000786811"/>
    </source>
</evidence>
<accession>A0A8J2GZK7</accession>
<evidence type="ECO:0000313" key="4">
    <source>
        <dbReference type="EMBL" id="CAG5073949.1"/>
    </source>
</evidence>
<dbReference type="AlphaFoldDB" id="A0A8J2GZK7"/>
<feature type="transmembrane region" description="Helical" evidence="1">
    <location>
        <begin position="472"/>
        <end position="494"/>
    </location>
</feature>
<dbReference type="Pfam" id="PF01757">
    <property type="entry name" value="Acyl_transf_3"/>
    <property type="match status" value="1"/>
</dbReference>
<proteinExistence type="predicted"/>
<keyword evidence="5" id="KW-1185">Reference proteome</keyword>
<dbReference type="PANTHER" id="PTHR11161">
    <property type="entry name" value="O-ACYLTRANSFERASE"/>
    <property type="match status" value="1"/>
</dbReference>
<dbReference type="GO" id="GO:0016747">
    <property type="term" value="F:acyltransferase activity, transferring groups other than amino-acyl groups"/>
    <property type="evidence" value="ECO:0007669"/>
    <property type="project" value="InterPro"/>
</dbReference>
<feature type="signal peptide" evidence="2">
    <location>
        <begin position="1"/>
        <end position="24"/>
    </location>
</feature>
<feature type="transmembrane region" description="Helical" evidence="1">
    <location>
        <begin position="395"/>
        <end position="420"/>
    </location>
</feature>
<dbReference type="InterPro" id="IPR002656">
    <property type="entry name" value="Acyl_transf_3_dom"/>
</dbReference>
<dbReference type="OrthoDB" id="207378at2759"/>
<sequence>MSVRVVAKNLTLLILFCLFRSLKCRDTSDLARNNTFELLKIPEIYLSRNNSREAKCDGQMKIFENALQKYERWALKMLDASSKIPSGLIQGNIKDLGMYDQCIAVNVTVGNEIIRGQHCMYVLDVNINGTKMPVSLVLSACVPATCEAEQVTKKIQRLIDIASGFLDGNELQVIGATCSRSDDHHWDLVFLTFLLTCTFCDVLSRFTSINRGFFHSLCKFSLITNSQHILNTQVSENHIRVISGLRFYSVCWIMLAHFYYHTLSGSVINLRDIVTINTRVLGTAFDHDILTSEDGFRCTLENDNEHPESLLPKKLVADAPECLLHTWYLAMDMQLFWLSPLIFYPLYKKPKLGLSILFVAIIASIITPAVVVAVNKFTIAWTLAGDLDRKVDMMLYFYFVTYTHAGPWLLGVLVGYLLATDRRIPGPRVRKVGWIFTILAFMFSIFTFRIYQSEDYRWNIYWETFYAGLSQHIWAFGVCWIIYVSVLGHGGFIAKFLSLPIYIPFSRMSYSIYLIHFEIQTIKRASSRAPTYFNDAQMMHGFLGEVVVYILGGFVFSLMFELPFRSLKN</sequence>
<dbReference type="Pfam" id="PF20146">
    <property type="entry name" value="NRF"/>
    <property type="match status" value="1"/>
</dbReference>
<feature type="domain" description="Nose resistant-to-fluoxetine protein N-terminal" evidence="3">
    <location>
        <begin position="53"/>
        <end position="180"/>
    </location>
</feature>
<feature type="chain" id="PRO_5035312828" evidence="2">
    <location>
        <begin position="25"/>
        <end position="569"/>
    </location>
</feature>
<dbReference type="InterPro" id="IPR006621">
    <property type="entry name" value="Nose-resist-to-fluoxetine_N"/>
</dbReference>
<keyword evidence="2" id="KW-0732">Signal</keyword>
<protein>
    <submittedName>
        <fullName evidence="4">Similar to Oacyl: O-acyltransferase like protein (Mus musculus)</fullName>
    </submittedName>
</protein>
<dbReference type="EMBL" id="CAJNRD030001114">
    <property type="protein sequence ID" value="CAG5073949.1"/>
    <property type="molecule type" value="Genomic_DNA"/>
</dbReference>
<organism evidence="4 5">
    <name type="scientific">Cotesia congregata</name>
    <name type="common">Parasitoid wasp</name>
    <name type="synonym">Apanteles congregatus</name>
    <dbReference type="NCBI Taxonomy" id="51543"/>
    <lineage>
        <taxon>Eukaryota</taxon>
        <taxon>Metazoa</taxon>
        <taxon>Ecdysozoa</taxon>
        <taxon>Arthropoda</taxon>
        <taxon>Hexapoda</taxon>
        <taxon>Insecta</taxon>
        <taxon>Pterygota</taxon>
        <taxon>Neoptera</taxon>
        <taxon>Endopterygota</taxon>
        <taxon>Hymenoptera</taxon>
        <taxon>Apocrita</taxon>
        <taxon>Ichneumonoidea</taxon>
        <taxon>Braconidae</taxon>
        <taxon>Microgastrinae</taxon>
        <taxon>Cotesia</taxon>
    </lineage>
</organism>
<comment type="caution">
    <text evidence="4">The sequence shown here is derived from an EMBL/GenBank/DDBJ whole genome shotgun (WGS) entry which is preliminary data.</text>
</comment>
<dbReference type="InterPro" id="IPR052728">
    <property type="entry name" value="O2_lipid_transport_reg"/>
</dbReference>
<gene>
    <name evidence="4" type="ORF">HICCMSTLAB_LOCUS721</name>
</gene>
<feature type="transmembrane region" description="Helical" evidence="1">
    <location>
        <begin position="432"/>
        <end position="452"/>
    </location>
</feature>
<feature type="transmembrane region" description="Helical" evidence="1">
    <location>
        <begin position="539"/>
        <end position="560"/>
    </location>
</feature>
<reference evidence="4" key="1">
    <citation type="submission" date="2021-04" db="EMBL/GenBank/DDBJ databases">
        <authorList>
            <person name="Chebbi M.A.C M."/>
        </authorList>
    </citation>
    <scope>NUCLEOTIDE SEQUENCE</scope>
</reference>
<dbReference type="SMART" id="SM00703">
    <property type="entry name" value="NRF"/>
    <property type="match status" value="1"/>
</dbReference>
<feature type="transmembrane region" description="Helical" evidence="1">
    <location>
        <begin position="354"/>
        <end position="375"/>
    </location>
</feature>
<dbReference type="PANTHER" id="PTHR11161:SF0">
    <property type="entry name" value="O-ACYLTRANSFERASE LIKE PROTEIN"/>
    <property type="match status" value="1"/>
</dbReference>
<evidence type="ECO:0000256" key="1">
    <source>
        <dbReference type="SAM" id="Phobius"/>
    </source>
</evidence>
<keyword evidence="1" id="KW-1133">Transmembrane helix</keyword>